<evidence type="ECO:0000256" key="2">
    <source>
        <dbReference type="SAM" id="SignalP"/>
    </source>
</evidence>
<sequence length="189" mass="20647">MTTTRVLAVVTSLTLLLPLGACTAVAQATPDPTVSPHQKPTVSPHKMPAVSPHKKAPAEAPVVRPQKPASELHGTQYAYVTAYQGNRVTFDLVEFFESPKAHAACVADGISSGEGVWCAEYYIRNKNHRLRWLGADPAGRYTVIDEAKGDWVPTGMAALLKKARDHHRLVEFHIDGGRILSAKEMWQEA</sequence>
<dbReference type="EMBL" id="JAHKKG010000001">
    <property type="protein sequence ID" value="MBU2661878.1"/>
    <property type="molecule type" value="Genomic_DNA"/>
</dbReference>
<feature type="chain" id="PRO_5046465092" description="Lipoprotein" evidence="2">
    <location>
        <begin position="29"/>
        <end position="189"/>
    </location>
</feature>
<accession>A0ABS5YGQ7</accession>
<reference evidence="3 4" key="1">
    <citation type="submission" date="2021-06" db="EMBL/GenBank/DDBJ databases">
        <title>Actinoplanes lichenicola sp. nov., and Actinoplanes ovalisporus sp. nov., isolated from lichen in Thailand.</title>
        <authorList>
            <person name="Saeng-In P."/>
            <person name="Kanchanasin P."/>
            <person name="Yuki M."/>
            <person name="Kudo T."/>
            <person name="Ohkuma M."/>
            <person name="Phongsopitanun W."/>
            <person name="Tanasupawat S."/>
        </authorList>
    </citation>
    <scope>NUCLEOTIDE SEQUENCE [LARGE SCALE GENOMIC DNA]</scope>
    <source>
        <strain evidence="3 4">NBRC 110975</strain>
    </source>
</reference>
<protein>
    <recommendedName>
        <fullName evidence="5">Lipoprotein</fullName>
    </recommendedName>
</protein>
<feature type="signal peptide" evidence="2">
    <location>
        <begin position="1"/>
        <end position="28"/>
    </location>
</feature>
<proteinExistence type="predicted"/>
<gene>
    <name evidence="3" type="ORF">KOI35_00005</name>
</gene>
<dbReference type="Proteomes" id="UP001519654">
    <property type="component" value="Unassembled WGS sequence"/>
</dbReference>
<evidence type="ECO:0000313" key="4">
    <source>
        <dbReference type="Proteomes" id="UP001519654"/>
    </source>
</evidence>
<evidence type="ECO:0008006" key="5">
    <source>
        <dbReference type="Google" id="ProtNLM"/>
    </source>
</evidence>
<feature type="compositionally biased region" description="Polar residues" evidence="1">
    <location>
        <begin position="30"/>
        <end position="41"/>
    </location>
</feature>
<comment type="caution">
    <text evidence="3">The sequence shown here is derived from an EMBL/GenBank/DDBJ whole genome shotgun (WGS) entry which is preliminary data.</text>
</comment>
<keyword evidence="4" id="KW-1185">Reference proteome</keyword>
<name>A0ABS5YGQ7_9ACTN</name>
<feature type="region of interest" description="Disordered" evidence="1">
    <location>
        <begin position="30"/>
        <end position="67"/>
    </location>
</feature>
<dbReference type="RefSeq" id="WP_215783892.1">
    <property type="nucleotide sequence ID" value="NZ_JAHKKG010000001.1"/>
</dbReference>
<keyword evidence="2" id="KW-0732">Signal</keyword>
<organism evidence="3 4">
    <name type="scientific">Paractinoplanes bogorensis</name>
    <dbReference type="NCBI Taxonomy" id="1610840"/>
    <lineage>
        <taxon>Bacteria</taxon>
        <taxon>Bacillati</taxon>
        <taxon>Actinomycetota</taxon>
        <taxon>Actinomycetes</taxon>
        <taxon>Micromonosporales</taxon>
        <taxon>Micromonosporaceae</taxon>
        <taxon>Paractinoplanes</taxon>
    </lineage>
</organism>
<evidence type="ECO:0000256" key="1">
    <source>
        <dbReference type="SAM" id="MobiDB-lite"/>
    </source>
</evidence>
<evidence type="ECO:0000313" key="3">
    <source>
        <dbReference type="EMBL" id="MBU2661878.1"/>
    </source>
</evidence>